<reference evidence="2 3" key="1">
    <citation type="submission" date="2013-12" db="EMBL/GenBank/DDBJ databases">
        <authorList>
            <consortium name="DOE Joint Genome Institute"/>
            <person name="Eisen J."/>
            <person name="Huntemann M."/>
            <person name="Han J."/>
            <person name="Chen A."/>
            <person name="Kyrpides N."/>
            <person name="Mavromatis K."/>
            <person name="Markowitz V."/>
            <person name="Palaniappan K."/>
            <person name="Ivanova N."/>
            <person name="Schaumberg A."/>
            <person name="Pati A."/>
            <person name="Liolios K."/>
            <person name="Nordberg H.P."/>
            <person name="Cantor M.N."/>
            <person name="Hua S.X."/>
            <person name="Woyke T."/>
        </authorList>
    </citation>
    <scope>NUCLEOTIDE SEQUENCE [LARGE SCALE GENOMIC DNA]</scope>
    <source>
        <strain evidence="3">DSM 19437</strain>
    </source>
</reference>
<keyword evidence="3" id="KW-1185">Reference proteome</keyword>
<proteinExistence type="predicted"/>
<organism evidence="2 3">
    <name type="scientific">Niabella soli DSM 19437</name>
    <dbReference type="NCBI Taxonomy" id="929713"/>
    <lineage>
        <taxon>Bacteria</taxon>
        <taxon>Pseudomonadati</taxon>
        <taxon>Bacteroidota</taxon>
        <taxon>Chitinophagia</taxon>
        <taxon>Chitinophagales</taxon>
        <taxon>Chitinophagaceae</taxon>
        <taxon>Niabella</taxon>
    </lineage>
</organism>
<evidence type="ECO:0000313" key="2">
    <source>
        <dbReference type="EMBL" id="AHF15203.1"/>
    </source>
</evidence>
<feature type="chain" id="PRO_5004788167" description="Outer membrane protein beta-barrel domain-containing protein" evidence="1">
    <location>
        <begin position="21"/>
        <end position="190"/>
    </location>
</feature>
<dbReference type="eggNOG" id="COG3047">
    <property type="taxonomic scope" value="Bacteria"/>
</dbReference>
<dbReference type="EMBL" id="CP007035">
    <property type="protein sequence ID" value="AHF15203.1"/>
    <property type="molecule type" value="Genomic_DNA"/>
</dbReference>
<evidence type="ECO:0000256" key="1">
    <source>
        <dbReference type="SAM" id="SignalP"/>
    </source>
</evidence>
<dbReference type="OrthoDB" id="945117at2"/>
<protein>
    <recommendedName>
        <fullName evidence="4">Outer membrane protein beta-barrel domain-containing protein</fullName>
    </recommendedName>
</protein>
<dbReference type="HOGENOM" id="CLU_117613_0_0_10"/>
<dbReference type="Proteomes" id="UP000003586">
    <property type="component" value="Chromosome"/>
</dbReference>
<dbReference type="RefSeq" id="WP_008584568.1">
    <property type="nucleotide sequence ID" value="NZ_CP007035.1"/>
</dbReference>
<feature type="signal peptide" evidence="1">
    <location>
        <begin position="1"/>
        <end position="20"/>
    </location>
</feature>
<name>W0F062_9BACT</name>
<dbReference type="AlphaFoldDB" id="W0F062"/>
<sequence length="190" mass="19813">MKKLLIFAVVLTTMALGAQAQTQKGYYLIGGSLATIGGNTNERSFSMNITPKAAWFIQDNLALGGEVSLGLKAGRAQSPSFNYFVGPLARYYFGHDEVNTPKQTRAFAEANAGVSGANGGGKSTNGFGAGIGPGVAFFVNQNIALEALAKANIITGAGNNGVAFAPELSLGFQIFLPSSKLKAIRDDMKK</sequence>
<evidence type="ECO:0008006" key="4">
    <source>
        <dbReference type="Google" id="ProtNLM"/>
    </source>
</evidence>
<accession>W0F062</accession>
<evidence type="ECO:0000313" key="3">
    <source>
        <dbReference type="Proteomes" id="UP000003586"/>
    </source>
</evidence>
<dbReference type="STRING" id="929713.NIASO_08600"/>
<dbReference type="KEGG" id="nso:NIASO_08600"/>
<gene>
    <name evidence="2" type="ORF">NIASO_08600</name>
</gene>
<keyword evidence="1" id="KW-0732">Signal</keyword>